<dbReference type="GO" id="GO:0006355">
    <property type="term" value="P:regulation of DNA-templated transcription"/>
    <property type="evidence" value="ECO:0007669"/>
    <property type="project" value="InterPro"/>
</dbReference>
<dbReference type="InterPro" id="IPR003593">
    <property type="entry name" value="AAA+_ATPase"/>
</dbReference>
<dbReference type="RefSeq" id="WP_148866855.1">
    <property type="nucleotide sequence ID" value="NZ_VNHO01000009.1"/>
</dbReference>
<dbReference type="Gene3D" id="3.40.50.300">
    <property type="entry name" value="P-loop containing nucleotide triphosphate hydrolases"/>
    <property type="match status" value="1"/>
</dbReference>
<keyword evidence="1" id="KW-0547">Nucleotide-binding</keyword>
<dbReference type="PROSITE" id="PS00688">
    <property type="entry name" value="SIGMA54_INTERACT_3"/>
    <property type="match status" value="1"/>
</dbReference>
<dbReference type="Pfam" id="PF00158">
    <property type="entry name" value="Sigma54_activat"/>
    <property type="match status" value="1"/>
</dbReference>
<dbReference type="PANTHER" id="PTHR32071:SF57">
    <property type="entry name" value="C4-DICARBOXYLATE TRANSPORT TRANSCRIPTIONAL REGULATORY PROTEIN DCTD"/>
    <property type="match status" value="1"/>
</dbReference>
<name>A0A5S5AWY7_9FIRM</name>
<dbReference type="SUPFAM" id="SSF46689">
    <property type="entry name" value="Homeodomain-like"/>
    <property type="match status" value="1"/>
</dbReference>
<keyword evidence="2" id="KW-0067">ATP-binding</keyword>
<dbReference type="Gene3D" id="3.30.450.20">
    <property type="entry name" value="PAS domain"/>
    <property type="match status" value="1"/>
</dbReference>
<dbReference type="FunFam" id="3.40.50.300:FF:000006">
    <property type="entry name" value="DNA-binding transcriptional regulator NtrC"/>
    <property type="match status" value="1"/>
</dbReference>
<keyword evidence="6" id="KW-0175">Coiled coil</keyword>
<dbReference type="InterPro" id="IPR027417">
    <property type="entry name" value="P-loop_NTPase"/>
</dbReference>
<gene>
    <name evidence="9" type="ORF">LZ11_01076</name>
</gene>
<dbReference type="CDD" id="cd00009">
    <property type="entry name" value="AAA"/>
    <property type="match status" value="1"/>
</dbReference>
<protein>
    <submittedName>
        <fullName evidence="9">PAS domain S-box-containing protein</fullName>
    </submittedName>
</protein>
<comment type="caution">
    <text evidence="9">The sequence shown here is derived from an EMBL/GenBank/DDBJ whole genome shotgun (WGS) entry which is preliminary data.</text>
</comment>
<dbReference type="InterPro" id="IPR058031">
    <property type="entry name" value="AAA_lid_NorR"/>
</dbReference>
<evidence type="ECO:0000256" key="3">
    <source>
        <dbReference type="ARBA" id="ARBA00023015"/>
    </source>
</evidence>
<dbReference type="GO" id="GO:0005524">
    <property type="term" value="F:ATP binding"/>
    <property type="evidence" value="ECO:0007669"/>
    <property type="project" value="UniProtKB-KW"/>
</dbReference>
<evidence type="ECO:0000256" key="1">
    <source>
        <dbReference type="ARBA" id="ARBA00022741"/>
    </source>
</evidence>
<dbReference type="OrthoDB" id="9803970at2"/>
<evidence type="ECO:0000313" key="10">
    <source>
        <dbReference type="Proteomes" id="UP000322294"/>
    </source>
</evidence>
<dbReference type="AlphaFoldDB" id="A0A5S5AWY7"/>
<dbReference type="PROSITE" id="PS00675">
    <property type="entry name" value="SIGMA54_INTERACT_1"/>
    <property type="match status" value="1"/>
</dbReference>
<dbReference type="InterPro" id="IPR009057">
    <property type="entry name" value="Homeodomain-like_sf"/>
</dbReference>
<sequence length="457" mass="51466">MQKLGRMISAIEVILKHVHEGIVIADSEGRVVYVNDANQRITGLDNSRIFGCYVKDVVPESSIPEVIKTGMEKLGVKTRVNDKFVISNIVPIYDGGEIIGAISVFLDVTELENLNMKLKRAEERINHLSKQLSTFLGEGDLIVGRNPLMQKAVNLAQKAASFSSNVLITGESGTGKEILARFIHNNGPRKNKPFIAVNCGAIPETLLESELFGYEPGAFTGAGLRGKPGLFEQADGGTIFLDEIGDMPLSLQVKLLRVLQDREVRRLGSSRKIKLDVRVIAATNKNLEEMVKNRSFREDLYYRLNVIKISLPPLRDRKEDIPVYVRHLVEKLSRRMGKNCPKVTPSAMKLLMRYDYPGNIRELENILEKSLIMDEDDILDHRDLPELIPHPESRRIYPESEKHWPTLSEVEKNLINRALSSFPSKVEAARALGISRATLLQEIERVRHYVSSQTKRA</sequence>
<dbReference type="GO" id="GO:0043565">
    <property type="term" value="F:sequence-specific DNA binding"/>
    <property type="evidence" value="ECO:0007669"/>
    <property type="project" value="InterPro"/>
</dbReference>
<evidence type="ECO:0000259" key="7">
    <source>
        <dbReference type="PROSITE" id="PS50045"/>
    </source>
</evidence>
<evidence type="ECO:0000259" key="8">
    <source>
        <dbReference type="PROSITE" id="PS50112"/>
    </source>
</evidence>
<evidence type="ECO:0000313" key="9">
    <source>
        <dbReference type="EMBL" id="TYP56153.1"/>
    </source>
</evidence>
<organism evidence="9 10">
    <name type="scientific">Thermosediminibacter litoriperuensis</name>
    <dbReference type="NCBI Taxonomy" id="291989"/>
    <lineage>
        <taxon>Bacteria</taxon>
        <taxon>Bacillati</taxon>
        <taxon>Bacillota</taxon>
        <taxon>Clostridia</taxon>
        <taxon>Thermosediminibacterales</taxon>
        <taxon>Thermosediminibacteraceae</taxon>
        <taxon>Thermosediminibacter</taxon>
    </lineage>
</organism>
<dbReference type="Gene3D" id="1.10.10.60">
    <property type="entry name" value="Homeodomain-like"/>
    <property type="match status" value="1"/>
</dbReference>
<dbReference type="SUPFAM" id="SSF55785">
    <property type="entry name" value="PYP-like sensor domain (PAS domain)"/>
    <property type="match status" value="1"/>
</dbReference>
<evidence type="ECO:0000256" key="2">
    <source>
        <dbReference type="ARBA" id="ARBA00022840"/>
    </source>
</evidence>
<dbReference type="PROSITE" id="PS00676">
    <property type="entry name" value="SIGMA54_INTERACT_2"/>
    <property type="match status" value="1"/>
</dbReference>
<evidence type="ECO:0000256" key="4">
    <source>
        <dbReference type="ARBA" id="ARBA00023125"/>
    </source>
</evidence>
<dbReference type="Pfam" id="PF25601">
    <property type="entry name" value="AAA_lid_14"/>
    <property type="match status" value="1"/>
</dbReference>
<feature type="domain" description="PAS" evidence="8">
    <location>
        <begin position="7"/>
        <end position="51"/>
    </location>
</feature>
<dbReference type="Pfam" id="PF02954">
    <property type="entry name" value="HTH_8"/>
    <property type="match status" value="1"/>
</dbReference>
<dbReference type="InterPro" id="IPR000014">
    <property type="entry name" value="PAS"/>
</dbReference>
<dbReference type="PROSITE" id="PS50045">
    <property type="entry name" value="SIGMA54_INTERACT_4"/>
    <property type="match status" value="1"/>
</dbReference>
<dbReference type="InterPro" id="IPR025943">
    <property type="entry name" value="Sigma_54_int_dom_ATP-bd_2"/>
</dbReference>
<dbReference type="SUPFAM" id="SSF52540">
    <property type="entry name" value="P-loop containing nucleoside triphosphate hydrolases"/>
    <property type="match status" value="1"/>
</dbReference>
<evidence type="ECO:0000256" key="6">
    <source>
        <dbReference type="SAM" id="Coils"/>
    </source>
</evidence>
<proteinExistence type="predicted"/>
<dbReference type="InterPro" id="IPR025662">
    <property type="entry name" value="Sigma_54_int_dom_ATP-bd_1"/>
</dbReference>
<dbReference type="CDD" id="cd00130">
    <property type="entry name" value="PAS"/>
    <property type="match status" value="1"/>
</dbReference>
<dbReference type="Proteomes" id="UP000322294">
    <property type="component" value="Unassembled WGS sequence"/>
</dbReference>
<dbReference type="InterPro" id="IPR013767">
    <property type="entry name" value="PAS_fold"/>
</dbReference>
<dbReference type="Gene3D" id="1.10.8.60">
    <property type="match status" value="1"/>
</dbReference>
<dbReference type="Pfam" id="PF00989">
    <property type="entry name" value="PAS"/>
    <property type="match status" value="1"/>
</dbReference>
<keyword evidence="10" id="KW-1185">Reference proteome</keyword>
<keyword evidence="5" id="KW-0804">Transcription</keyword>
<dbReference type="InterPro" id="IPR035965">
    <property type="entry name" value="PAS-like_dom_sf"/>
</dbReference>
<keyword evidence="3" id="KW-0805">Transcription regulation</keyword>
<accession>A0A5S5AWY7</accession>
<dbReference type="SMART" id="SM00382">
    <property type="entry name" value="AAA"/>
    <property type="match status" value="1"/>
</dbReference>
<dbReference type="PANTHER" id="PTHR32071">
    <property type="entry name" value="TRANSCRIPTIONAL REGULATORY PROTEIN"/>
    <property type="match status" value="1"/>
</dbReference>
<dbReference type="InterPro" id="IPR025944">
    <property type="entry name" value="Sigma_54_int_dom_CS"/>
</dbReference>
<dbReference type="InterPro" id="IPR002197">
    <property type="entry name" value="HTH_Fis"/>
</dbReference>
<dbReference type="InterPro" id="IPR002078">
    <property type="entry name" value="Sigma_54_int"/>
</dbReference>
<feature type="domain" description="Sigma-54 factor interaction" evidence="7">
    <location>
        <begin position="142"/>
        <end position="372"/>
    </location>
</feature>
<reference evidence="9 10" key="1">
    <citation type="submission" date="2019-07" db="EMBL/GenBank/DDBJ databases">
        <title>Genomic Encyclopedia of Type Strains, Phase I: the one thousand microbial genomes (KMG-I) project.</title>
        <authorList>
            <person name="Kyrpides N."/>
        </authorList>
    </citation>
    <scope>NUCLEOTIDE SEQUENCE [LARGE SCALE GENOMIC DNA]</scope>
    <source>
        <strain evidence="9 10">DSM 16647</strain>
    </source>
</reference>
<keyword evidence="4" id="KW-0238">DNA-binding</keyword>
<dbReference type="PROSITE" id="PS50112">
    <property type="entry name" value="PAS"/>
    <property type="match status" value="1"/>
</dbReference>
<dbReference type="NCBIfam" id="TIGR00229">
    <property type="entry name" value="sensory_box"/>
    <property type="match status" value="1"/>
</dbReference>
<evidence type="ECO:0000256" key="5">
    <source>
        <dbReference type="ARBA" id="ARBA00023163"/>
    </source>
</evidence>
<feature type="coiled-coil region" evidence="6">
    <location>
        <begin position="111"/>
        <end position="138"/>
    </location>
</feature>
<dbReference type="EMBL" id="VNHO01000009">
    <property type="protein sequence ID" value="TYP56153.1"/>
    <property type="molecule type" value="Genomic_DNA"/>
</dbReference>